<name>A0A0E9XV39_ANGAN</name>
<reference evidence="1" key="2">
    <citation type="journal article" date="2015" name="Fish Shellfish Immunol.">
        <title>Early steps in the European eel (Anguilla anguilla)-Vibrio vulnificus interaction in the gills: Role of the RtxA13 toxin.</title>
        <authorList>
            <person name="Callol A."/>
            <person name="Pajuelo D."/>
            <person name="Ebbesson L."/>
            <person name="Teles M."/>
            <person name="MacKenzie S."/>
            <person name="Amaro C."/>
        </authorList>
    </citation>
    <scope>NUCLEOTIDE SEQUENCE</scope>
</reference>
<evidence type="ECO:0000313" key="1">
    <source>
        <dbReference type="EMBL" id="JAI06603.1"/>
    </source>
</evidence>
<proteinExistence type="predicted"/>
<protein>
    <submittedName>
        <fullName evidence="1">Uncharacterized protein</fullName>
    </submittedName>
</protein>
<dbReference type="EMBL" id="GBXM01001975">
    <property type="protein sequence ID" value="JAI06603.1"/>
    <property type="molecule type" value="Transcribed_RNA"/>
</dbReference>
<sequence length="14" mass="1465">MRALSLSQFPSGGN</sequence>
<accession>A0A0E9XV39</accession>
<reference evidence="1" key="1">
    <citation type="submission" date="2014-11" db="EMBL/GenBank/DDBJ databases">
        <authorList>
            <person name="Amaro Gonzalez C."/>
        </authorList>
    </citation>
    <scope>NUCLEOTIDE SEQUENCE</scope>
</reference>
<organism evidence="1">
    <name type="scientific">Anguilla anguilla</name>
    <name type="common">European freshwater eel</name>
    <name type="synonym">Muraena anguilla</name>
    <dbReference type="NCBI Taxonomy" id="7936"/>
    <lineage>
        <taxon>Eukaryota</taxon>
        <taxon>Metazoa</taxon>
        <taxon>Chordata</taxon>
        <taxon>Craniata</taxon>
        <taxon>Vertebrata</taxon>
        <taxon>Euteleostomi</taxon>
        <taxon>Actinopterygii</taxon>
        <taxon>Neopterygii</taxon>
        <taxon>Teleostei</taxon>
        <taxon>Anguilliformes</taxon>
        <taxon>Anguillidae</taxon>
        <taxon>Anguilla</taxon>
    </lineage>
</organism>